<evidence type="ECO:0000256" key="1">
    <source>
        <dbReference type="SAM" id="MobiDB-lite"/>
    </source>
</evidence>
<reference evidence="3" key="1">
    <citation type="journal article" date="2009" name="Nature">
        <title>Genome sequence and analysis of the Irish potato famine pathogen Phytophthora infestans.</title>
        <authorList>
            <consortium name="The Broad Institute Genome Sequencing Platform"/>
            <person name="Haas B.J."/>
            <person name="Kamoun S."/>
            <person name="Zody M.C."/>
            <person name="Jiang R.H."/>
            <person name="Handsaker R.E."/>
            <person name="Cano L.M."/>
            <person name="Grabherr M."/>
            <person name="Kodira C.D."/>
            <person name="Raffaele S."/>
            <person name="Torto-Alalibo T."/>
            <person name="Bozkurt T.O."/>
            <person name="Ah-Fong A.M."/>
            <person name="Alvarado L."/>
            <person name="Anderson V.L."/>
            <person name="Armstrong M.R."/>
            <person name="Avrova A."/>
            <person name="Baxter L."/>
            <person name="Beynon J."/>
            <person name="Boevink P.C."/>
            <person name="Bollmann S.R."/>
            <person name="Bos J.I."/>
            <person name="Bulone V."/>
            <person name="Cai G."/>
            <person name="Cakir C."/>
            <person name="Carrington J.C."/>
            <person name="Chawner M."/>
            <person name="Conti L."/>
            <person name="Costanzo S."/>
            <person name="Ewan R."/>
            <person name="Fahlgren N."/>
            <person name="Fischbach M.A."/>
            <person name="Fugelstad J."/>
            <person name="Gilroy E.M."/>
            <person name="Gnerre S."/>
            <person name="Green P.J."/>
            <person name="Grenville-Briggs L.J."/>
            <person name="Griffith J."/>
            <person name="Grunwald N.J."/>
            <person name="Horn K."/>
            <person name="Horner N.R."/>
            <person name="Hu C.H."/>
            <person name="Huitema E."/>
            <person name="Jeong D.H."/>
            <person name="Jones A.M."/>
            <person name="Jones J.D."/>
            <person name="Jones R.W."/>
            <person name="Karlsson E.K."/>
            <person name="Kunjeti S.G."/>
            <person name="Lamour K."/>
            <person name="Liu Z."/>
            <person name="Ma L."/>
            <person name="Maclean D."/>
            <person name="Chibucos M.C."/>
            <person name="McDonald H."/>
            <person name="McWalters J."/>
            <person name="Meijer H.J."/>
            <person name="Morgan W."/>
            <person name="Morris P.F."/>
            <person name="Munro C.A."/>
            <person name="O'Neill K."/>
            <person name="Ospina-Giraldo M."/>
            <person name="Pinzon A."/>
            <person name="Pritchard L."/>
            <person name="Ramsahoye B."/>
            <person name="Ren Q."/>
            <person name="Restrepo S."/>
            <person name="Roy S."/>
            <person name="Sadanandom A."/>
            <person name="Savidor A."/>
            <person name="Schornack S."/>
            <person name="Schwartz D.C."/>
            <person name="Schumann U.D."/>
            <person name="Schwessinger B."/>
            <person name="Seyer L."/>
            <person name="Sharpe T."/>
            <person name="Silvar C."/>
            <person name="Song J."/>
            <person name="Studholme D.J."/>
            <person name="Sykes S."/>
            <person name="Thines M."/>
            <person name="van de Vondervoort P.J."/>
            <person name="Phuntumart V."/>
            <person name="Wawra S."/>
            <person name="Weide R."/>
            <person name="Win J."/>
            <person name="Young C."/>
            <person name="Zhou S."/>
            <person name="Fry W."/>
            <person name="Meyers B.C."/>
            <person name="van West P."/>
            <person name="Ristaino J."/>
            <person name="Govers F."/>
            <person name="Birch P.R."/>
            <person name="Whisson S.C."/>
            <person name="Judelson H.S."/>
            <person name="Nusbaum C."/>
        </authorList>
    </citation>
    <scope>NUCLEOTIDE SEQUENCE [LARGE SCALE GENOMIC DNA]</scope>
    <source>
        <strain evidence="3">T30-4</strain>
    </source>
</reference>
<dbReference type="InParanoid" id="D0P4B0"/>
<dbReference type="Proteomes" id="UP000006643">
    <property type="component" value="Unassembled WGS sequence"/>
</dbReference>
<keyword evidence="3" id="KW-1185">Reference proteome</keyword>
<dbReference type="GeneID" id="9477872"/>
<evidence type="ECO:0000313" key="2">
    <source>
        <dbReference type="EMBL" id="EEY64724.1"/>
    </source>
</evidence>
<accession>D0P4B0</accession>
<evidence type="ECO:0000313" key="3">
    <source>
        <dbReference type="Proteomes" id="UP000006643"/>
    </source>
</evidence>
<dbReference type="AlphaFoldDB" id="D0P4B0"/>
<dbReference type="RefSeq" id="XP_002894858.1">
    <property type="nucleotide sequence ID" value="XM_002894812.1"/>
</dbReference>
<dbReference type="EMBL" id="DS028536">
    <property type="protein sequence ID" value="EEY64724.1"/>
    <property type="molecule type" value="Genomic_DNA"/>
</dbReference>
<dbReference type="OrthoDB" id="10415161at2759"/>
<dbReference type="VEuPathDB" id="FungiDB:PITG_21761"/>
<name>D0P4B0_PHYIT</name>
<proteinExistence type="predicted"/>
<protein>
    <submittedName>
        <fullName evidence="2">Uncharacterized protein</fullName>
    </submittedName>
</protein>
<dbReference type="KEGG" id="pif:PITG_21761"/>
<sequence>QIETDHDILSHTSDGTASRGPPDSTHSNMSVLDLHQLEKPVHEEDEWPQKPLAQPLKLDAWTSKAQREQETFHRYVEKHGPDIWSTVWNGIWTGGDVKEVQDEDGEVIMTV</sequence>
<feature type="non-terminal residue" evidence="2">
    <location>
        <position position="1"/>
    </location>
</feature>
<feature type="region of interest" description="Disordered" evidence="1">
    <location>
        <begin position="1"/>
        <end position="28"/>
    </location>
</feature>
<organism evidence="2 3">
    <name type="scientific">Phytophthora infestans (strain T30-4)</name>
    <name type="common">Potato late blight agent</name>
    <dbReference type="NCBI Taxonomy" id="403677"/>
    <lineage>
        <taxon>Eukaryota</taxon>
        <taxon>Sar</taxon>
        <taxon>Stramenopiles</taxon>
        <taxon>Oomycota</taxon>
        <taxon>Peronosporomycetes</taxon>
        <taxon>Peronosporales</taxon>
        <taxon>Peronosporaceae</taxon>
        <taxon>Phytophthora</taxon>
    </lineage>
</organism>
<dbReference type="STRING" id="403677.D0P4B0"/>
<gene>
    <name evidence="2" type="ORF">PITG_21761</name>
</gene>